<accession>A0A814Q4W7</accession>
<evidence type="ECO:0000313" key="3">
    <source>
        <dbReference type="Proteomes" id="UP000663829"/>
    </source>
</evidence>
<dbReference type="EMBL" id="CAJNOQ010005895">
    <property type="protein sequence ID" value="CAF1115481.1"/>
    <property type="molecule type" value="Genomic_DNA"/>
</dbReference>
<name>A0A814Q4W7_9BILA</name>
<gene>
    <name evidence="1" type="ORF">GPM918_LOCUS19434</name>
    <name evidence="2" type="ORF">SRO942_LOCUS19431</name>
</gene>
<protein>
    <recommendedName>
        <fullName evidence="4">B box-type domain-containing protein</fullName>
    </recommendedName>
</protein>
<dbReference type="OrthoDB" id="10043793at2759"/>
<reference evidence="1" key="1">
    <citation type="submission" date="2021-02" db="EMBL/GenBank/DDBJ databases">
        <authorList>
            <person name="Nowell W R."/>
        </authorList>
    </citation>
    <scope>NUCLEOTIDE SEQUENCE</scope>
</reference>
<proteinExistence type="predicted"/>
<dbReference type="Proteomes" id="UP000663829">
    <property type="component" value="Unassembled WGS sequence"/>
</dbReference>
<dbReference type="Proteomes" id="UP000681722">
    <property type="component" value="Unassembled WGS sequence"/>
</dbReference>
<sequence length="277" mass="31890">MAAVNSTVNKLCKLCEKGKYKCQGCHLSCCKRHFDGHRQQLARQFDKIIYEHDVLHELLNSNGSTNNDKTEGDLLQKIDNWEVETIQKVEYTARRAREKIKQLMNHPRERIQKDFCLITNELKQSRQDDDYLEPDFERWYQQLRDLKEQVQSTSGKIQINTRKSDEIDWPTLIKVDTTNGSTRTTGKVSDINVPQSIASYTDDTQSEVRPLFKGGQLLNSGECQLTLNEFYGKSNQQWDLIYQDTSNNTFPPDGDKAQLSNCGMNVHQAVHGAELAE</sequence>
<comment type="caution">
    <text evidence="1">The sequence shown here is derived from an EMBL/GenBank/DDBJ whole genome shotgun (WGS) entry which is preliminary data.</text>
</comment>
<dbReference type="AlphaFoldDB" id="A0A814Q4W7"/>
<keyword evidence="3" id="KW-1185">Reference proteome</keyword>
<evidence type="ECO:0000313" key="1">
    <source>
        <dbReference type="EMBL" id="CAF1115481.1"/>
    </source>
</evidence>
<dbReference type="EMBL" id="CAJOBC010005895">
    <property type="protein sequence ID" value="CAF3879401.1"/>
    <property type="molecule type" value="Genomic_DNA"/>
</dbReference>
<organism evidence="1 3">
    <name type="scientific">Didymodactylos carnosus</name>
    <dbReference type="NCBI Taxonomy" id="1234261"/>
    <lineage>
        <taxon>Eukaryota</taxon>
        <taxon>Metazoa</taxon>
        <taxon>Spiralia</taxon>
        <taxon>Gnathifera</taxon>
        <taxon>Rotifera</taxon>
        <taxon>Eurotatoria</taxon>
        <taxon>Bdelloidea</taxon>
        <taxon>Philodinida</taxon>
        <taxon>Philodinidae</taxon>
        <taxon>Didymodactylos</taxon>
    </lineage>
</organism>
<evidence type="ECO:0000313" key="2">
    <source>
        <dbReference type="EMBL" id="CAF3879401.1"/>
    </source>
</evidence>
<evidence type="ECO:0008006" key="4">
    <source>
        <dbReference type="Google" id="ProtNLM"/>
    </source>
</evidence>